<dbReference type="Proteomes" id="UP000313645">
    <property type="component" value="Unassembled WGS sequence"/>
</dbReference>
<evidence type="ECO:0000313" key="4">
    <source>
        <dbReference type="Proteomes" id="UP000313645"/>
    </source>
</evidence>
<reference evidence="3 4" key="1">
    <citation type="submission" date="2019-02" db="EMBL/GenBank/DDBJ databases">
        <title>Marinobacter halodurans sp. nov., a marine bacterium isolated from sea tidal flat.</title>
        <authorList>
            <person name="Yoo Y."/>
            <person name="Lee D.W."/>
            <person name="Kim B.S."/>
            <person name="Kim J.-J."/>
        </authorList>
    </citation>
    <scope>NUCLEOTIDE SEQUENCE [LARGE SCALE GENOMIC DNA]</scope>
    <source>
        <strain evidence="3 4">YJ-S3-2</strain>
    </source>
</reference>
<dbReference type="RefSeq" id="WP_131480351.1">
    <property type="nucleotide sequence ID" value="NZ_SJDL01000008.1"/>
</dbReference>
<gene>
    <name evidence="3" type="ORF">EZI54_06830</name>
</gene>
<proteinExistence type="predicted"/>
<feature type="chain" id="PRO_5046367339" description="Toxin co-regulated pilus biosynthesis protein Q C-terminal domain-containing protein" evidence="1">
    <location>
        <begin position="24"/>
        <end position="140"/>
    </location>
</feature>
<comment type="caution">
    <text evidence="3">The sequence shown here is derived from an EMBL/GenBank/DDBJ whole genome shotgun (WGS) entry which is preliminary data.</text>
</comment>
<dbReference type="Pfam" id="PF10671">
    <property type="entry name" value="TcpQ"/>
    <property type="match status" value="1"/>
</dbReference>
<keyword evidence="1" id="KW-0732">Signal</keyword>
<feature type="signal peptide" evidence="1">
    <location>
        <begin position="1"/>
        <end position="23"/>
    </location>
</feature>
<dbReference type="InterPro" id="IPR018927">
    <property type="entry name" value="Pilus_synth_Q_C"/>
</dbReference>
<name>A0ABY1ZR58_9GAMM</name>
<keyword evidence="4" id="KW-1185">Reference proteome</keyword>
<sequence>MKKLTLMLTCFSMAMLLAGPATAESVSLEKIDADFPFSPGDRIKAPDHPELEVNEGATFHANAGERLSEVVTRWASMVGYDVVWQPGPDEGDLQLAGSITYPDTTFQEAAKSFFKIIRQQSKFDAQIHPNKVLRVFVTGD</sequence>
<evidence type="ECO:0000259" key="2">
    <source>
        <dbReference type="Pfam" id="PF10671"/>
    </source>
</evidence>
<feature type="domain" description="Toxin co-regulated pilus biosynthesis protein Q C-terminal" evidence="2">
    <location>
        <begin position="58"/>
        <end position="135"/>
    </location>
</feature>
<evidence type="ECO:0000256" key="1">
    <source>
        <dbReference type="SAM" id="SignalP"/>
    </source>
</evidence>
<protein>
    <recommendedName>
        <fullName evidence="2">Toxin co-regulated pilus biosynthesis protein Q C-terminal domain-containing protein</fullName>
    </recommendedName>
</protein>
<accession>A0ABY1ZR58</accession>
<organism evidence="3 4">
    <name type="scientific">Marinobacter halodurans</name>
    <dbReference type="NCBI Taxonomy" id="2528979"/>
    <lineage>
        <taxon>Bacteria</taxon>
        <taxon>Pseudomonadati</taxon>
        <taxon>Pseudomonadota</taxon>
        <taxon>Gammaproteobacteria</taxon>
        <taxon>Pseudomonadales</taxon>
        <taxon>Marinobacteraceae</taxon>
        <taxon>Marinobacter</taxon>
    </lineage>
</organism>
<dbReference type="EMBL" id="SJDL01000008">
    <property type="protein sequence ID" value="TBW57365.1"/>
    <property type="molecule type" value="Genomic_DNA"/>
</dbReference>
<evidence type="ECO:0000313" key="3">
    <source>
        <dbReference type="EMBL" id="TBW57365.1"/>
    </source>
</evidence>